<evidence type="ECO:0000313" key="4">
    <source>
        <dbReference type="Proteomes" id="UP000014062"/>
    </source>
</evidence>
<dbReference type="CDD" id="cd11378">
    <property type="entry name" value="DUF296"/>
    <property type="match status" value="1"/>
</dbReference>
<evidence type="ECO:0000259" key="2">
    <source>
        <dbReference type="PROSITE" id="PS51742"/>
    </source>
</evidence>
<dbReference type="PANTHER" id="PTHR34988">
    <property type="entry name" value="PROTEIN, PUTATIVE-RELATED"/>
    <property type="match status" value="1"/>
</dbReference>
<organism evidence="3 4">
    <name type="scientific">Streptomyces lividans 1326</name>
    <dbReference type="NCBI Taxonomy" id="1200984"/>
    <lineage>
        <taxon>Bacteria</taxon>
        <taxon>Bacillati</taxon>
        <taxon>Actinomycetota</taxon>
        <taxon>Actinomycetes</taxon>
        <taxon>Kitasatosporales</taxon>
        <taxon>Streptomycetaceae</taxon>
        <taxon>Streptomyces</taxon>
    </lineage>
</organism>
<evidence type="ECO:0000313" key="3">
    <source>
        <dbReference type="EMBL" id="EOY45843.1"/>
    </source>
</evidence>
<feature type="domain" description="PPC" evidence="2">
    <location>
        <begin position="79"/>
        <end position="215"/>
    </location>
</feature>
<dbReference type="SUPFAM" id="SSF117856">
    <property type="entry name" value="AF0104/ALDC/Ptd012-like"/>
    <property type="match status" value="1"/>
</dbReference>
<protein>
    <recommendedName>
        <fullName evidence="2">PPC domain-containing protein</fullName>
    </recommendedName>
</protein>
<accession>A0A7U9H9M7</accession>
<sequence length="215" mass="22552">MRDGGGRAVAGLPVTGLPVPMPSVRHDERRPLSPAATLIGPARALEAVLAPGPGPGRPPGLPRPAPGTRRAMKWQQVQEGPSAVYVVVLDQGEDAVAELTAFARERSLGASQVTAVGAFSQAVVGWFDRQAKDYRHIPVREQCEVLSLIGDIAVADDGPTPHLHAVLGLSDGSTRGGHLLSGRVWPTLEVVVRDSPAELAKIHRPDIGLALIDPG</sequence>
<dbReference type="Pfam" id="PF03479">
    <property type="entry name" value="PCC"/>
    <property type="match status" value="1"/>
</dbReference>
<dbReference type="Gene3D" id="3.30.1330.80">
    <property type="entry name" value="Hypothetical protein, similar to alpha- acetolactate decarboxylase, domain 2"/>
    <property type="match status" value="1"/>
</dbReference>
<dbReference type="PANTHER" id="PTHR34988:SF1">
    <property type="entry name" value="DNA-BINDING PROTEIN"/>
    <property type="match status" value="1"/>
</dbReference>
<feature type="region of interest" description="Disordered" evidence="1">
    <location>
        <begin position="1"/>
        <end position="28"/>
    </location>
</feature>
<reference evidence="4" key="1">
    <citation type="journal article" date="2013" name="Genome Biol. Evol.">
        <title>The genome sequence of Streptomyces lividans 66 reveals a novel tRNA-dependent peptide biosynthetic system within a metal-related genomic island.</title>
        <authorList>
            <person name="Cruz-Morales P."/>
            <person name="Vijgenboom E."/>
            <person name="Iruegas-Bocardo F."/>
            <person name="Girard G."/>
            <person name="Yanez-Guerra L.A."/>
            <person name="Ramos-Aboites H.E."/>
            <person name="Pernodet J.L."/>
            <person name="Anne J."/>
            <person name="van Wezel G.P."/>
            <person name="Barona-Gomez F."/>
        </authorList>
    </citation>
    <scope>NUCLEOTIDE SEQUENCE [LARGE SCALE GENOMIC DNA]</scope>
    <source>
        <strain evidence="4">1326</strain>
    </source>
</reference>
<gene>
    <name evidence="3" type="ORF">SLI_1126</name>
</gene>
<proteinExistence type="predicted"/>
<evidence type="ECO:0000256" key="1">
    <source>
        <dbReference type="SAM" id="MobiDB-lite"/>
    </source>
</evidence>
<name>A0A7U9H9M7_STRLI</name>
<dbReference type="AlphaFoldDB" id="A0A7U9H9M7"/>
<dbReference type="Proteomes" id="UP000014062">
    <property type="component" value="Chromosome"/>
</dbReference>
<dbReference type="PROSITE" id="PS51742">
    <property type="entry name" value="PPC"/>
    <property type="match status" value="1"/>
</dbReference>
<dbReference type="EMBL" id="CM001889">
    <property type="protein sequence ID" value="EOY45843.1"/>
    <property type="molecule type" value="Genomic_DNA"/>
</dbReference>
<dbReference type="InterPro" id="IPR005175">
    <property type="entry name" value="PPC_dom"/>
</dbReference>